<sequence length="123" mass="14047">MVRFGGARGRITSRVICFFMVASLMVFSSCKTRAVLSSKVALGMTQQEVVKICGKPYKQSARRDPANNLQEEYFYKEKIWDDAWSSDETTVNHVFVFNNGILMAIEQAEEHHNSTKRHTVINL</sequence>
<dbReference type="PROSITE" id="PS51257">
    <property type="entry name" value="PROKAR_LIPOPROTEIN"/>
    <property type="match status" value="1"/>
</dbReference>
<dbReference type="RefSeq" id="WP_143742638.1">
    <property type="nucleotide sequence ID" value="NZ_JACIJQ010000014.1"/>
</dbReference>
<keyword evidence="1" id="KW-0732">Signal</keyword>
<name>A0A1T4PAI1_9PORP</name>
<dbReference type="Gene3D" id="3.30.1450.10">
    <property type="match status" value="1"/>
</dbReference>
<keyword evidence="3" id="KW-1185">Reference proteome</keyword>
<dbReference type="InterPro" id="IPR037873">
    <property type="entry name" value="BamE-like"/>
</dbReference>
<dbReference type="Proteomes" id="UP000190121">
    <property type="component" value="Unassembled WGS sequence"/>
</dbReference>
<proteinExistence type="predicted"/>
<dbReference type="Pfam" id="PF11006">
    <property type="entry name" value="DUF2845"/>
    <property type="match status" value="1"/>
</dbReference>
<reference evidence="3" key="1">
    <citation type="submission" date="2017-02" db="EMBL/GenBank/DDBJ databases">
        <authorList>
            <person name="Varghese N."/>
            <person name="Submissions S."/>
        </authorList>
    </citation>
    <scope>NUCLEOTIDE SEQUENCE [LARGE SCALE GENOMIC DNA]</scope>
    <source>
        <strain evidence="3">ATCC 51356</strain>
    </source>
</reference>
<dbReference type="AlphaFoldDB" id="A0A1T4PAI1"/>
<gene>
    <name evidence="2" type="ORF">SAMN02745171_01383</name>
</gene>
<protein>
    <submittedName>
        <fullName evidence="2">Uncharacterized protein</fullName>
    </submittedName>
</protein>
<evidence type="ECO:0000313" key="2">
    <source>
        <dbReference type="EMBL" id="SJZ88534.1"/>
    </source>
</evidence>
<dbReference type="EMBL" id="FUXE01000015">
    <property type="protein sequence ID" value="SJZ88534.1"/>
    <property type="molecule type" value="Genomic_DNA"/>
</dbReference>
<evidence type="ECO:0000256" key="1">
    <source>
        <dbReference type="ARBA" id="ARBA00022729"/>
    </source>
</evidence>
<evidence type="ECO:0000313" key="3">
    <source>
        <dbReference type="Proteomes" id="UP000190121"/>
    </source>
</evidence>
<organism evidence="2 3">
    <name type="scientific">Porphyromonas circumdentaria</name>
    <dbReference type="NCBI Taxonomy" id="29524"/>
    <lineage>
        <taxon>Bacteria</taxon>
        <taxon>Pseudomonadati</taxon>
        <taxon>Bacteroidota</taxon>
        <taxon>Bacteroidia</taxon>
        <taxon>Bacteroidales</taxon>
        <taxon>Porphyromonadaceae</taxon>
        <taxon>Porphyromonas</taxon>
    </lineage>
</organism>
<dbReference type="OrthoDB" id="1495315at2"/>
<dbReference type="STRING" id="29524.SAMN02745171_01383"/>
<accession>A0A1T4PAI1</accession>
<dbReference type="InterPro" id="IPR021268">
    <property type="entry name" value="DUF2845"/>
</dbReference>